<proteinExistence type="predicted"/>
<reference evidence="2" key="1">
    <citation type="submission" date="2013-12" db="EMBL/GenBank/DDBJ databases">
        <title>A Varibaculum cambriense genome reconstructed from a premature infant gut community with otherwise low bacterial novelty that shifts toward anaerobic metabolism during the third week of life.</title>
        <authorList>
            <person name="Brown C.T."/>
            <person name="Sharon I."/>
            <person name="Thomas B.C."/>
            <person name="Castelle C.J."/>
            <person name="Morowitz M.J."/>
            <person name="Banfield J.F."/>
        </authorList>
    </citation>
    <scope>NUCLEOTIDE SEQUENCE</scope>
</reference>
<dbReference type="GO" id="GO:0015813">
    <property type="term" value="P:L-glutamate transmembrane transport"/>
    <property type="evidence" value="ECO:0007669"/>
    <property type="project" value="InterPro"/>
</dbReference>
<evidence type="ECO:0000256" key="1">
    <source>
        <dbReference type="SAM" id="Phobius"/>
    </source>
</evidence>
<dbReference type="AlphaFoldDB" id="W1XJQ5"/>
<name>W1XJQ5_9ZZZZ</name>
<feature type="transmembrane region" description="Helical" evidence="1">
    <location>
        <begin position="15"/>
        <end position="39"/>
    </location>
</feature>
<dbReference type="GO" id="GO:0016020">
    <property type="term" value="C:membrane"/>
    <property type="evidence" value="ECO:0007669"/>
    <property type="project" value="InterPro"/>
</dbReference>
<dbReference type="PANTHER" id="PTHR36178:SF1">
    <property type="entry name" value="SODIUM_GLUTAMATE SYMPORTER"/>
    <property type="match status" value="1"/>
</dbReference>
<dbReference type="GO" id="GO:0015501">
    <property type="term" value="F:glutamate:sodium symporter activity"/>
    <property type="evidence" value="ECO:0007669"/>
    <property type="project" value="InterPro"/>
</dbReference>
<feature type="non-terminal residue" evidence="2">
    <location>
        <position position="112"/>
    </location>
</feature>
<feature type="transmembrane region" description="Helical" evidence="1">
    <location>
        <begin position="51"/>
        <end position="71"/>
    </location>
</feature>
<keyword evidence="1" id="KW-0812">Transmembrane</keyword>
<organism evidence="2">
    <name type="scientific">human gut metagenome</name>
    <dbReference type="NCBI Taxonomy" id="408170"/>
    <lineage>
        <taxon>unclassified sequences</taxon>
        <taxon>metagenomes</taxon>
        <taxon>organismal metagenomes</taxon>
    </lineage>
</organism>
<dbReference type="EMBL" id="AZMM01014885">
    <property type="protein sequence ID" value="ETJ30598.1"/>
    <property type="molecule type" value="Genomic_DNA"/>
</dbReference>
<accession>W1XJQ5</accession>
<dbReference type="InterPro" id="IPR004445">
    <property type="entry name" value="GltS"/>
</dbReference>
<protein>
    <submittedName>
        <fullName evidence="2">Sodium/glutamate symporter</fullName>
    </submittedName>
</protein>
<comment type="caution">
    <text evidence="2">The sequence shown here is derived from an EMBL/GenBank/DDBJ whole genome shotgun (WGS) entry which is preliminary data.</text>
</comment>
<sequence length="112" mass="11386">TAGIMIAKTLGIEPIIGIMAGSVSMIGGLGTAGAFGPYYEQLLGIPGTASAAVAAATFGMVAGTILGAPVGERIIKMHKVKTPYENPELMEDEGIDIIEDHVESGGNHNTCS</sequence>
<feature type="non-terminal residue" evidence="2">
    <location>
        <position position="1"/>
    </location>
</feature>
<keyword evidence="1" id="KW-1133">Transmembrane helix</keyword>
<dbReference type="Pfam" id="PF03616">
    <property type="entry name" value="Glt_symporter"/>
    <property type="match status" value="1"/>
</dbReference>
<dbReference type="PANTHER" id="PTHR36178">
    <property type="entry name" value="SLR0625 PROTEIN"/>
    <property type="match status" value="1"/>
</dbReference>
<gene>
    <name evidence="2" type="ORF">Q604_UNBC14885G0001</name>
</gene>
<evidence type="ECO:0000313" key="2">
    <source>
        <dbReference type="EMBL" id="ETJ30598.1"/>
    </source>
</evidence>
<keyword evidence="1" id="KW-0472">Membrane</keyword>